<feature type="transmembrane region" description="Helical" evidence="1">
    <location>
        <begin position="645"/>
        <end position="664"/>
    </location>
</feature>
<feature type="transmembrane region" description="Helical" evidence="1">
    <location>
        <begin position="416"/>
        <end position="439"/>
    </location>
</feature>
<feature type="transmembrane region" description="Helical" evidence="1">
    <location>
        <begin position="567"/>
        <end position="585"/>
    </location>
</feature>
<feature type="transmembrane region" description="Helical" evidence="1">
    <location>
        <begin position="294"/>
        <end position="315"/>
    </location>
</feature>
<dbReference type="STRING" id="1121922.GCA_000428905_00392"/>
<dbReference type="Pfam" id="PF01757">
    <property type="entry name" value="Acyl_transf_3"/>
    <property type="match status" value="1"/>
</dbReference>
<dbReference type="SMART" id="SM00481">
    <property type="entry name" value="POLIIIAc"/>
    <property type="match status" value="1"/>
</dbReference>
<dbReference type="EMBL" id="BAEQ01000050">
    <property type="protein sequence ID" value="GAC29762.1"/>
    <property type="molecule type" value="Genomic_DNA"/>
</dbReference>
<keyword evidence="4" id="KW-1185">Reference proteome</keyword>
<feature type="transmembrane region" description="Helical" evidence="1">
    <location>
        <begin position="140"/>
        <end position="158"/>
    </location>
</feature>
<feature type="transmembrane region" description="Helical" evidence="1">
    <location>
        <begin position="107"/>
        <end position="128"/>
    </location>
</feature>
<feature type="transmembrane region" description="Helical" evidence="1">
    <location>
        <begin position="48"/>
        <end position="66"/>
    </location>
</feature>
<comment type="caution">
    <text evidence="3">The sequence shown here is derived from an EMBL/GenBank/DDBJ whole genome shotgun (WGS) entry which is preliminary data.</text>
</comment>
<reference evidence="4" key="1">
    <citation type="journal article" date="2014" name="Environ. Microbiol.">
        <title>Comparative genomics of the marine bacterial genus Glaciecola reveals the high degree of genomic diversity and genomic characteristic for cold adaptation.</title>
        <authorList>
            <person name="Qin Q.L."/>
            <person name="Xie B.B."/>
            <person name="Yu Y."/>
            <person name="Shu Y.L."/>
            <person name="Rong J.C."/>
            <person name="Zhang Y.J."/>
            <person name="Zhao D.L."/>
            <person name="Chen X.L."/>
            <person name="Zhang X.Y."/>
            <person name="Chen B."/>
            <person name="Zhou B.C."/>
            <person name="Zhang Y.Z."/>
        </authorList>
    </citation>
    <scope>NUCLEOTIDE SEQUENCE [LARGE SCALE GENOMIC DNA]</scope>
    <source>
        <strain evidence="4">ACAM 615</strain>
    </source>
</reference>
<dbReference type="OrthoDB" id="9767863at2"/>
<dbReference type="GO" id="GO:0016747">
    <property type="term" value="F:acyltransferase activity, transferring groups other than amino-acyl groups"/>
    <property type="evidence" value="ECO:0007669"/>
    <property type="project" value="InterPro"/>
</dbReference>
<dbReference type="InterPro" id="IPR016195">
    <property type="entry name" value="Pol/histidinol_Pase-like"/>
</dbReference>
<feature type="transmembrane region" description="Helical" evidence="1">
    <location>
        <begin position="744"/>
        <end position="765"/>
    </location>
</feature>
<protein>
    <recommendedName>
        <fullName evidence="2">Polymerase/histidinol phosphatase N-terminal domain-containing protein</fullName>
    </recommendedName>
</protein>
<evidence type="ECO:0000256" key="1">
    <source>
        <dbReference type="SAM" id="Phobius"/>
    </source>
</evidence>
<dbReference type="SUPFAM" id="SSF89550">
    <property type="entry name" value="PHP domain-like"/>
    <property type="match status" value="1"/>
</dbReference>
<keyword evidence="1" id="KW-0812">Transmembrane</keyword>
<keyword evidence="1" id="KW-0472">Membrane</keyword>
<dbReference type="GO" id="GO:0000271">
    <property type="term" value="P:polysaccharide biosynthetic process"/>
    <property type="evidence" value="ECO:0007669"/>
    <property type="project" value="TreeGrafter"/>
</dbReference>
<dbReference type="Pfam" id="PF04892">
    <property type="entry name" value="VanZ"/>
    <property type="match status" value="1"/>
</dbReference>
<dbReference type="PANTHER" id="PTHR23028:SF53">
    <property type="entry name" value="ACYL_TRANSF_3 DOMAIN-CONTAINING PROTEIN"/>
    <property type="match status" value="1"/>
</dbReference>
<dbReference type="InterPro" id="IPR006976">
    <property type="entry name" value="VanZ-like"/>
</dbReference>
<dbReference type="AlphaFoldDB" id="K6ZHB3"/>
<dbReference type="GO" id="GO:0016020">
    <property type="term" value="C:membrane"/>
    <property type="evidence" value="ECO:0007669"/>
    <property type="project" value="TreeGrafter"/>
</dbReference>
<dbReference type="Gene3D" id="3.20.20.140">
    <property type="entry name" value="Metal-dependent hydrolases"/>
    <property type="match status" value="1"/>
</dbReference>
<feature type="transmembrane region" description="Helical" evidence="1">
    <location>
        <begin position="705"/>
        <end position="724"/>
    </location>
</feature>
<feature type="transmembrane region" description="Helical" evidence="1">
    <location>
        <begin position="75"/>
        <end position="95"/>
    </location>
</feature>
<dbReference type="RefSeq" id="WP_006013101.1">
    <property type="nucleotide sequence ID" value="NZ_BAEQ01000050.1"/>
</dbReference>
<evidence type="ECO:0000259" key="2">
    <source>
        <dbReference type="SMART" id="SM00481"/>
    </source>
</evidence>
<sequence>MKSIFFFISILIVYGSLYPFNFTQSALTEQAITALFNFDITKTHLTDLIANIVLFVPFGVFLRAAFPKYNSAGQLLLLSLMTFLFAYSIQALQLFTEDRQPWGGDAIWNMIGYAIGAFLYASLRLDFLKTFKVSHSHQQISFFIAFIIIALELAPFAPSIDFDVLKANIKLLLNSPSIGWYWTFENTVFWLVTFYLLKIAFPNWTRINKLSLLVMLILTSKFLIISSNINLSSLAGGILSLLIWKVFSQRINAQQLAMLLLITILGNGLYPFELREQVGTFKWLPFSASMDGNLLINIIAFTKKMVFYGGVVWLFYLAKRRLLFGVAICAAIVLLSEFLQIFFTNSVPDSTDFFIVIMVAFIIHQCLKLKSGINELLPLQSQSAGKDNNVLLTSPKNIHNMISAPYIFGLDGLRAIAALAVFIVHFQQFTGIGGVFLFIDFERWMINGNTGVALFFVLSGFLLSMPFWHSFKSNQFPNIKHYFINRAARIIPLYYLCLFGLLAIKGFQGSDVNFNNIISHLFFLHNLKDYQVMSVNPPFWTLAVEFQFYLLLPLFFVLLFKLGLRKAQVLCFLLIPVIYLCYRYFMGQMAIHNEWPISIPLIWPFGVSVESAAGQSLIYSLFAHLPHFLIGLFAASFYKQNTSKWAEVVFWVSVGLVFAILATALDESLQLDFGRYNFPFVPVLLGLIVYTAPQAKWARYFLELSALKWLGVISYGVYIFHYPIQKTTLKAFEAINIDVSQQVLLYLFITLAATLLVSHFAYKLIERPVMTWFKRASLAKDESKVANEQLKNAGAQLPSKLRKPTKKRFSLALITLAVLAASIAFVLNMSAPKVKVEQVYWAGSKANRMIFDHHAHTTYSDGEKSVAELTELAYIRGCDAFSITDHSQDQRSFSSAKLREIAAMRKKYPVMLIFAGIELGMPSYDGREHVNIITTPEFERQTLGAVMSALQTSTAMPAKERDLHVLSAINRVSNAIDNTIAIYNHPSRKDENKGQDENYADITFWNQDVDYITAIAGAPGHQNKAQIGSYEGQILPTDRWDPIVATVGGTWDTLLAEGHKIWGAIASSDYHNDAMDYGPCEFSRIHVDAPTKDYSGLISGIKAGSFWADHGKLLRDYQFTVESKDDGYRVYPGGTLKLMGNKRILSVDITAKRSENYKNDFLRFDLITNCSNDEVLVRSTLLAPEESSVSLLLPIVKQKGACFVRSRIVRESLEENKLSAYSNPIFVVF</sequence>
<evidence type="ECO:0000313" key="4">
    <source>
        <dbReference type="Proteomes" id="UP000006251"/>
    </source>
</evidence>
<feature type="domain" description="Polymerase/histidinol phosphatase N-terminal" evidence="2">
    <location>
        <begin position="851"/>
        <end position="923"/>
    </location>
</feature>
<feature type="transmembrane region" description="Helical" evidence="1">
    <location>
        <begin position="322"/>
        <end position="344"/>
    </location>
</feature>
<proteinExistence type="predicted"/>
<feature type="transmembrane region" description="Helical" evidence="1">
    <location>
        <begin position="231"/>
        <end position="247"/>
    </location>
</feature>
<accession>K6ZHB3</accession>
<feature type="transmembrane region" description="Helical" evidence="1">
    <location>
        <begin position="451"/>
        <end position="471"/>
    </location>
</feature>
<feature type="transmembrane region" description="Helical" evidence="1">
    <location>
        <begin position="809"/>
        <end position="827"/>
    </location>
</feature>
<name>K6ZHB3_9ALTE</name>
<dbReference type="InterPro" id="IPR002656">
    <property type="entry name" value="Acyl_transf_3_dom"/>
</dbReference>
<gene>
    <name evidence="3" type="ORF">GPAL_2911</name>
</gene>
<organism evidence="3 4">
    <name type="scientific">Brumicola pallidula DSM 14239 = ACAM 615</name>
    <dbReference type="NCBI Taxonomy" id="1121922"/>
    <lineage>
        <taxon>Bacteria</taxon>
        <taxon>Pseudomonadati</taxon>
        <taxon>Pseudomonadota</taxon>
        <taxon>Gammaproteobacteria</taxon>
        <taxon>Alteromonadales</taxon>
        <taxon>Alteromonadaceae</taxon>
        <taxon>Brumicola</taxon>
    </lineage>
</organism>
<dbReference type="InterPro" id="IPR050879">
    <property type="entry name" value="Acyltransferase_3"/>
</dbReference>
<dbReference type="PANTHER" id="PTHR23028">
    <property type="entry name" value="ACETYLTRANSFERASE"/>
    <property type="match status" value="1"/>
</dbReference>
<feature type="transmembrane region" description="Helical" evidence="1">
    <location>
        <begin position="676"/>
        <end position="693"/>
    </location>
</feature>
<evidence type="ECO:0000313" key="3">
    <source>
        <dbReference type="EMBL" id="GAC29762.1"/>
    </source>
</evidence>
<feature type="transmembrane region" description="Helical" evidence="1">
    <location>
        <begin position="539"/>
        <end position="560"/>
    </location>
</feature>
<keyword evidence="1" id="KW-1133">Transmembrane helix</keyword>
<dbReference type="Proteomes" id="UP000006251">
    <property type="component" value="Unassembled WGS sequence"/>
</dbReference>
<feature type="transmembrane region" description="Helical" evidence="1">
    <location>
        <begin position="617"/>
        <end position="638"/>
    </location>
</feature>
<dbReference type="InterPro" id="IPR003141">
    <property type="entry name" value="Pol/His_phosphatase_N"/>
</dbReference>
<feature type="transmembrane region" description="Helical" evidence="1">
    <location>
        <begin position="178"/>
        <end position="197"/>
    </location>
</feature>